<dbReference type="AlphaFoldDB" id="A0A9W9ERF7"/>
<feature type="domain" description="C2H2-type" evidence="16">
    <location>
        <begin position="99"/>
        <end position="128"/>
    </location>
</feature>
<keyword evidence="6" id="KW-0749">Sporulation</keyword>
<name>A0A9W9ERF7_9EURO</name>
<dbReference type="SUPFAM" id="SSF57667">
    <property type="entry name" value="beta-beta-alpha zinc fingers"/>
    <property type="match status" value="1"/>
</dbReference>
<dbReference type="GO" id="GO:0000978">
    <property type="term" value="F:RNA polymerase II cis-regulatory region sequence-specific DNA binding"/>
    <property type="evidence" value="ECO:0007669"/>
    <property type="project" value="TreeGrafter"/>
</dbReference>
<keyword evidence="9" id="KW-0010">Activator</keyword>
<keyword evidence="4 14" id="KW-0863">Zinc-finger</keyword>
<feature type="domain" description="C2H2-type" evidence="16">
    <location>
        <begin position="69"/>
        <end position="98"/>
    </location>
</feature>
<dbReference type="OrthoDB" id="6077919at2759"/>
<feature type="compositionally biased region" description="Polar residues" evidence="15">
    <location>
        <begin position="134"/>
        <end position="144"/>
    </location>
</feature>
<evidence type="ECO:0000256" key="2">
    <source>
        <dbReference type="ARBA" id="ARBA00022723"/>
    </source>
</evidence>
<evidence type="ECO:0000256" key="15">
    <source>
        <dbReference type="SAM" id="MobiDB-lite"/>
    </source>
</evidence>
<keyword evidence="5" id="KW-0862">Zinc</keyword>
<dbReference type="Proteomes" id="UP001141434">
    <property type="component" value="Unassembled WGS sequence"/>
</dbReference>
<evidence type="ECO:0000256" key="4">
    <source>
        <dbReference type="ARBA" id="ARBA00022771"/>
    </source>
</evidence>
<dbReference type="GO" id="GO:0008270">
    <property type="term" value="F:zinc ion binding"/>
    <property type="evidence" value="ECO:0007669"/>
    <property type="project" value="UniProtKB-KW"/>
</dbReference>
<dbReference type="Gene3D" id="3.30.160.60">
    <property type="entry name" value="Classic Zinc Finger"/>
    <property type="match status" value="2"/>
</dbReference>
<evidence type="ECO:0000256" key="8">
    <source>
        <dbReference type="ARBA" id="ARBA00023125"/>
    </source>
</evidence>
<dbReference type="InterPro" id="IPR013087">
    <property type="entry name" value="Znf_C2H2_type"/>
</dbReference>
<evidence type="ECO:0000313" key="18">
    <source>
        <dbReference type="Proteomes" id="UP001141434"/>
    </source>
</evidence>
<evidence type="ECO:0000259" key="16">
    <source>
        <dbReference type="PROSITE" id="PS50157"/>
    </source>
</evidence>
<dbReference type="RefSeq" id="XP_056508664.1">
    <property type="nucleotide sequence ID" value="XM_056658371.1"/>
</dbReference>
<accession>A0A9W9ERF7</accession>
<dbReference type="GO" id="GO:0005667">
    <property type="term" value="C:transcription regulator complex"/>
    <property type="evidence" value="ECO:0007669"/>
    <property type="project" value="TreeGrafter"/>
</dbReference>
<proteinExistence type="predicted"/>
<evidence type="ECO:0000313" key="17">
    <source>
        <dbReference type="EMBL" id="KAJ5086539.1"/>
    </source>
</evidence>
<keyword evidence="8" id="KW-0238">DNA-binding</keyword>
<evidence type="ECO:0000256" key="5">
    <source>
        <dbReference type="ARBA" id="ARBA00022833"/>
    </source>
</evidence>
<keyword evidence="2" id="KW-0479">Metal-binding</keyword>
<organism evidence="17 18">
    <name type="scientific">Penicillium alfredii</name>
    <dbReference type="NCBI Taxonomy" id="1506179"/>
    <lineage>
        <taxon>Eukaryota</taxon>
        <taxon>Fungi</taxon>
        <taxon>Dikarya</taxon>
        <taxon>Ascomycota</taxon>
        <taxon>Pezizomycotina</taxon>
        <taxon>Eurotiomycetes</taxon>
        <taxon>Eurotiomycetidae</taxon>
        <taxon>Eurotiales</taxon>
        <taxon>Aspergillaceae</taxon>
        <taxon>Penicillium</taxon>
    </lineage>
</organism>
<evidence type="ECO:0000256" key="6">
    <source>
        <dbReference type="ARBA" id="ARBA00022969"/>
    </source>
</evidence>
<dbReference type="PANTHER" id="PTHR14003:SF19">
    <property type="entry name" value="YY2 TRANSCRIPTION FACTOR"/>
    <property type="match status" value="1"/>
</dbReference>
<dbReference type="GO" id="GO:0030435">
    <property type="term" value="P:sporulation resulting in formation of a cellular spore"/>
    <property type="evidence" value="ECO:0007669"/>
    <property type="project" value="UniProtKB-KW"/>
</dbReference>
<keyword evidence="10" id="KW-0804">Transcription</keyword>
<evidence type="ECO:0000256" key="12">
    <source>
        <dbReference type="ARBA" id="ARBA00023321"/>
    </source>
</evidence>
<keyword evidence="11" id="KW-0539">Nucleus</keyword>
<evidence type="ECO:0000256" key="1">
    <source>
        <dbReference type="ARBA" id="ARBA00004123"/>
    </source>
</evidence>
<sequence length="316" mass="34373">MSMYNVPYVASLPPMLDSPYIAGPSPMMHEHQNASIHHPASPHLNFSSPSPSMSSSNRISKAKKGKRVHACEYPGCDKVFTRAEHRRRHELGHRSKKLYQCSYEGCSKAFHRPDYLTQHLAKHAPNPPKAESPSVESTTASSPALSVHKQQPPPLTSESPVTTGAQSEAIQTPPAMWTGMPVPLLPCSQCPKCQTQIVASVDGNSFYTYPPEMSESGMPQDAFVRGQFPPAPMSVGLATVIDQYMRGVLKPDGLPSPQSPQMGSPFLGSQIDPSLAKMPHPTSYSHPYASWAETEGLSYDNQPVHHMGTSTPTTTC</sequence>
<evidence type="ECO:0000256" key="14">
    <source>
        <dbReference type="PROSITE-ProRule" id="PRU00042"/>
    </source>
</evidence>
<evidence type="ECO:0000256" key="11">
    <source>
        <dbReference type="ARBA" id="ARBA00023242"/>
    </source>
</evidence>
<dbReference type="InterPro" id="IPR036236">
    <property type="entry name" value="Znf_C2H2_sf"/>
</dbReference>
<dbReference type="PANTHER" id="PTHR14003">
    <property type="entry name" value="TRANSCRIPTIONAL REPRESSOR PROTEIN YY"/>
    <property type="match status" value="1"/>
</dbReference>
<gene>
    <name evidence="17" type="ORF">NUU61_007846</name>
</gene>
<feature type="compositionally biased region" description="Polar residues" evidence="15">
    <location>
        <begin position="156"/>
        <end position="167"/>
    </location>
</feature>
<evidence type="ECO:0000256" key="10">
    <source>
        <dbReference type="ARBA" id="ARBA00023163"/>
    </source>
</evidence>
<keyword evidence="3" id="KW-0677">Repeat</keyword>
<dbReference type="GO" id="GO:0048315">
    <property type="term" value="P:conidium formation"/>
    <property type="evidence" value="ECO:0007669"/>
    <property type="project" value="UniProtKB-KW"/>
</dbReference>
<protein>
    <recommendedName>
        <fullName evidence="13">C2H2 type master regulator of conidiophore development brlA</fullName>
    </recommendedName>
</protein>
<reference evidence="17" key="1">
    <citation type="submission" date="2022-11" db="EMBL/GenBank/DDBJ databases">
        <authorList>
            <person name="Petersen C."/>
        </authorList>
    </citation>
    <scope>NUCLEOTIDE SEQUENCE</scope>
    <source>
        <strain evidence="17">IBT 34128</strain>
    </source>
</reference>
<comment type="subcellular location">
    <subcellularLocation>
        <location evidence="1">Nucleus</location>
    </subcellularLocation>
</comment>
<evidence type="ECO:0000256" key="13">
    <source>
        <dbReference type="ARBA" id="ARBA00044085"/>
    </source>
</evidence>
<dbReference type="GO" id="GO:0000981">
    <property type="term" value="F:DNA-binding transcription factor activity, RNA polymerase II-specific"/>
    <property type="evidence" value="ECO:0007669"/>
    <property type="project" value="TreeGrafter"/>
</dbReference>
<dbReference type="GO" id="GO:0005634">
    <property type="term" value="C:nucleus"/>
    <property type="evidence" value="ECO:0007669"/>
    <property type="project" value="UniProtKB-SubCell"/>
</dbReference>
<keyword evidence="18" id="KW-1185">Reference proteome</keyword>
<feature type="region of interest" description="Disordered" evidence="15">
    <location>
        <begin position="121"/>
        <end position="167"/>
    </location>
</feature>
<evidence type="ECO:0000256" key="7">
    <source>
        <dbReference type="ARBA" id="ARBA00023015"/>
    </source>
</evidence>
<dbReference type="PROSITE" id="PS00028">
    <property type="entry name" value="ZINC_FINGER_C2H2_1"/>
    <property type="match status" value="2"/>
</dbReference>
<keyword evidence="12" id="KW-0183">Conidiation</keyword>
<keyword evidence="7" id="KW-0805">Transcription regulation</keyword>
<feature type="compositionally biased region" description="Low complexity" evidence="15">
    <location>
        <begin position="47"/>
        <end position="56"/>
    </location>
</feature>
<evidence type="ECO:0000256" key="3">
    <source>
        <dbReference type="ARBA" id="ARBA00022737"/>
    </source>
</evidence>
<dbReference type="SMART" id="SM00355">
    <property type="entry name" value="ZnF_C2H2"/>
    <property type="match status" value="2"/>
</dbReference>
<reference evidence="17" key="2">
    <citation type="journal article" date="2023" name="IMA Fungus">
        <title>Comparative genomic study of the Penicillium genus elucidates a diverse pangenome and 15 lateral gene transfer events.</title>
        <authorList>
            <person name="Petersen C."/>
            <person name="Sorensen T."/>
            <person name="Nielsen M.R."/>
            <person name="Sondergaard T.E."/>
            <person name="Sorensen J.L."/>
            <person name="Fitzpatrick D.A."/>
            <person name="Frisvad J.C."/>
            <person name="Nielsen K.L."/>
        </authorList>
    </citation>
    <scope>NUCLEOTIDE SEQUENCE</scope>
    <source>
        <strain evidence="17">IBT 34128</strain>
    </source>
</reference>
<dbReference type="GeneID" id="81397540"/>
<comment type="caution">
    <text evidence="17">The sequence shown here is derived from an EMBL/GenBank/DDBJ whole genome shotgun (WGS) entry which is preliminary data.</text>
</comment>
<dbReference type="EMBL" id="JAPMSZ010000010">
    <property type="protein sequence ID" value="KAJ5086539.1"/>
    <property type="molecule type" value="Genomic_DNA"/>
</dbReference>
<dbReference type="PROSITE" id="PS50157">
    <property type="entry name" value="ZINC_FINGER_C2H2_2"/>
    <property type="match status" value="2"/>
</dbReference>
<dbReference type="GO" id="GO:0000785">
    <property type="term" value="C:chromatin"/>
    <property type="evidence" value="ECO:0007669"/>
    <property type="project" value="TreeGrafter"/>
</dbReference>
<feature type="region of interest" description="Disordered" evidence="15">
    <location>
        <begin position="26"/>
        <end position="58"/>
    </location>
</feature>
<evidence type="ECO:0000256" key="9">
    <source>
        <dbReference type="ARBA" id="ARBA00023159"/>
    </source>
</evidence>